<dbReference type="Gene3D" id="2.40.150.20">
    <property type="entry name" value="Ribosomal protein L14"/>
    <property type="match status" value="1"/>
</dbReference>
<dbReference type="SUPFAM" id="SSF50193">
    <property type="entry name" value="Ribosomal protein L14"/>
    <property type="match status" value="1"/>
</dbReference>
<keyword evidence="2 3" id="KW-0687">Ribonucleoprotein</keyword>
<sequence>MMLQQESRCKVSDNTGAKEVLIIRVLGGTRRRYASLGDTVVVTVKVAVSGGSIVKKGQVCKAVLIRTKNRTRRKDGSYISFDDNACVLINASGEIMGTRVFGPVARELREKEYMKIVSLAQEVL</sequence>
<comment type="function">
    <text evidence="3 5">Binds to 23S rRNA. Forms part of two intersubunit bridges in the 70S ribosome.</text>
</comment>
<name>A0ABN5V4P4_9FLAO</name>
<dbReference type="PANTHER" id="PTHR11761">
    <property type="entry name" value="50S/60S RIBOSOMAL PROTEIN L14/L23"/>
    <property type="match status" value="1"/>
</dbReference>
<organism evidence="6 7">
    <name type="scientific">Blattabacterium cuenoti BPAY</name>
    <dbReference type="NCBI Taxonomy" id="1457031"/>
    <lineage>
        <taxon>Bacteria</taxon>
        <taxon>Pseudomonadati</taxon>
        <taxon>Bacteroidota</taxon>
        <taxon>Flavobacteriia</taxon>
        <taxon>Flavobacteriales</taxon>
        <taxon>Blattabacteriaceae</taxon>
        <taxon>Blattabacterium</taxon>
    </lineage>
</organism>
<evidence type="ECO:0000256" key="3">
    <source>
        <dbReference type="HAMAP-Rule" id="MF_01367"/>
    </source>
</evidence>
<evidence type="ECO:0000256" key="5">
    <source>
        <dbReference type="RuleBase" id="RU003950"/>
    </source>
</evidence>
<dbReference type="InterPro" id="IPR000218">
    <property type="entry name" value="Ribosomal_uL14"/>
</dbReference>
<dbReference type="InterPro" id="IPR005745">
    <property type="entry name" value="Ribosomal_uL14_bac-type"/>
</dbReference>
<gene>
    <name evidence="3" type="primary">rplN</name>
    <name evidence="6" type="ORF">BPAY_393</name>
</gene>
<evidence type="ECO:0000313" key="6">
    <source>
        <dbReference type="EMBL" id="BAR92125.1"/>
    </source>
</evidence>
<accession>A0ABN5V4P4</accession>
<evidence type="ECO:0000256" key="2">
    <source>
        <dbReference type="ARBA" id="ARBA00023274"/>
    </source>
</evidence>
<dbReference type="PANTHER" id="PTHR11761:SF3">
    <property type="entry name" value="LARGE RIBOSOMAL SUBUNIT PROTEIN UL14M"/>
    <property type="match status" value="1"/>
</dbReference>
<dbReference type="HAMAP" id="MF_01367">
    <property type="entry name" value="Ribosomal_uL14"/>
    <property type="match status" value="1"/>
</dbReference>
<dbReference type="Proteomes" id="UP000217805">
    <property type="component" value="Chromosome"/>
</dbReference>
<proteinExistence type="inferred from homology"/>
<dbReference type="PROSITE" id="PS00049">
    <property type="entry name" value="RIBOSOMAL_L14"/>
    <property type="match status" value="1"/>
</dbReference>
<keyword evidence="3 5" id="KW-0699">rRNA-binding</keyword>
<dbReference type="CDD" id="cd00337">
    <property type="entry name" value="Ribosomal_uL14"/>
    <property type="match status" value="1"/>
</dbReference>
<evidence type="ECO:0000256" key="4">
    <source>
        <dbReference type="RuleBase" id="RU003949"/>
    </source>
</evidence>
<comment type="subunit">
    <text evidence="3">Part of the 50S ribosomal subunit. Forms a cluster with proteins L3 and L19. In the 70S ribosome, L14 and L19 interact and together make contacts with the 16S rRNA in bridges B5 and B8.</text>
</comment>
<dbReference type="EMBL" id="AP014609">
    <property type="protein sequence ID" value="BAR92125.1"/>
    <property type="molecule type" value="Genomic_DNA"/>
</dbReference>
<dbReference type="Pfam" id="PF00238">
    <property type="entry name" value="Ribosomal_L14"/>
    <property type="match status" value="1"/>
</dbReference>
<dbReference type="GO" id="GO:0005840">
    <property type="term" value="C:ribosome"/>
    <property type="evidence" value="ECO:0007669"/>
    <property type="project" value="UniProtKB-KW"/>
</dbReference>
<keyword evidence="3 5" id="KW-0694">RNA-binding</keyword>
<dbReference type="SMART" id="SM01374">
    <property type="entry name" value="Ribosomal_L14"/>
    <property type="match status" value="1"/>
</dbReference>
<evidence type="ECO:0000256" key="1">
    <source>
        <dbReference type="ARBA" id="ARBA00022980"/>
    </source>
</evidence>
<evidence type="ECO:0000313" key="7">
    <source>
        <dbReference type="Proteomes" id="UP000217805"/>
    </source>
</evidence>
<dbReference type="InterPro" id="IPR019972">
    <property type="entry name" value="Ribosomal_uL14_CS"/>
</dbReference>
<protein>
    <recommendedName>
        <fullName evidence="3">Large ribosomal subunit protein uL14</fullName>
    </recommendedName>
</protein>
<keyword evidence="1 3" id="KW-0689">Ribosomal protein</keyword>
<keyword evidence="7" id="KW-1185">Reference proteome</keyword>
<reference evidence="6 7" key="1">
    <citation type="journal article" date="2015" name="Microbes Environ.">
        <title>An Efficient Strategy Developed for Next-Generation Sequencing of Endosymbiont Genomes Performed Using Crude DNA Isolated from Host Tissues: A Case Study of Blattabacterium cuenoti Inhabiting the Fat Bodies of Cockroaches.</title>
        <authorList>
            <person name="Kinjo Y."/>
            <person name="Saitoh S."/>
            <person name="Tokuda G."/>
        </authorList>
    </citation>
    <scope>NUCLEOTIDE SEQUENCE [LARGE SCALE GENOMIC DNA]</scope>
    <source>
        <strain evidence="6 7">BPAY</strain>
    </source>
</reference>
<dbReference type="NCBIfam" id="TIGR01067">
    <property type="entry name" value="rplN_bact"/>
    <property type="match status" value="1"/>
</dbReference>
<dbReference type="InterPro" id="IPR036853">
    <property type="entry name" value="Ribosomal_uL14_sf"/>
</dbReference>
<comment type="similarity">
    <text evidence="3 4">Belongs to the universal ribosomal protein uL14 family.</text>
</comment>